<keyword evidence="2" id="KW-1185">Reference proteome</keyword>
<comment type="caution">
    <text evidence="1">The sequence shown here is derived from an EMBL/GenBank/DDBJ whole genome shotgun (WGS) entry which is preliminary data.</text>
</comment>
<evidence type="ECO:0000313" key="2">
    <source>
        <dbReference type="Proteomes" id="UP000829398"/>
    </source>
</evidence>
<dbReference type="Proteomes" id="UP000829398">
    <property type="component" value="Chromosome 2"/>
</dbReference>
<proteinExistence type="predicted"/>
<dbReference type="EMBL" id="CM039171">
    <property type="protein sequence ID" value="KAH9789689.1"/>
    <property type="molecule type" value="Genomic_DNA"/>
</dbReference>
<sequence>MQSMDHASTDMENLASSLSGKFKTLRYTSSEASCIYRVPQTRRRFHPSDYTPIMVSIGPLHHGKQELKPMEEHKLRYLHHFLQRTQVSMAHFLAFIQIKETKLRNYYADTIDLESDDFITMILVDAVFLIELFLRNGSSDFITDDDPLFDKSRWTFLTVHMRFDLYLEENQLPFFILSELFDLAKTKTRNGDIYMGISLMTFICKWFSAEPGLPKINAESLTGVQFSEVKHFLDLVILCLHSPQPPESRAQSKFSYRNMPGAKELYRAGVEFKSGTHENQLDIKFCKGTLEIPFFGLFDITERVYRNLLMFENMHVYPVKYFNDYIILMSSFLVTPKDADLLVQNEIIGLGDSELLSTVFHSLVKDCVIYNNG</sequence>
<accession>A0ACB8MV28</accession>
<protein>
    <submittedName>
        <fullName evidence="1">DUF862 domain-containing protein</fullName>
    </submittedName>
</protein>
<gene>
    <name evidence="1" type="ORF">KPL71_003130</name>
</gene>
<name>A0ACB8MV28_CITSI</name>
<evidence type="ECO:0000313" key="1">
    <source>
        <dbReference type="EMBL" id="KAH9789689.1"/>
    </source>
</evidence>
<reference evidence="2" key="1">
    <citation type="journal article" date="2023" name="Hortic. Res.">
        <title>A chromosome-level phased genome enabling allele-level studies in sweet orange: a case study on citrus Huanglongbing tolerance.</title>
        <authorList>
            <person name="Wu B."/>
            <person name="Yu Q."/>
            <person name="Deng Z."/>
            <person name="Duan Y."/>
            <person name="Luo F."/>
            <person name="Gmitter F. Jr."/>
        </authorList>
    </citation>
    <scope>NUCLEOTIDE SEQUENCE [LARGE SCALE GENOMIC DNA]</scope>
    <source>
        <strain evidence="2">cv. Valencia</strain>
    </source>
</reference>
<organism evidence="1 2">
    <name type="scientific">Citrus sinensis</name>
    <name type="common">Sweet orange</name>
    <name type="synonym">Citrus aurantium var. sinensis</name>
    <dbReference type="NCBI Taxonomy" id="2711"/>
    <lineage>
        <taxon>Eukaryota</taxon>
        <taxon>Viridiplantae</taxon>
        <taxon>Streptophyta</taxon>
        <taxon>Embryophyta</taxon>
        <taxon>Tracheophyta</taxon>
        <taxon>Spermatophyta</taxon>
        <taxon>Magnoliopsida</taxon>
        <taxon>eudicotyledons</taxon>
        <taxon>Gunneridae</taxon>
        <taxon>Pentapetalae</taxon>
        <taxon>rosids</taxon>
        <taxon>malvids</taxon>
        <taxon>Sapindales</taxon>
        <taxon>Rutaceae</taxon>
        <taxon>Aurantioideae</taxon>
        <taxon>Citrus</taxon>
    </lineage>
</organism>